<evidence type="ECO:0000313" key="2">
    <source>
        <dbReference type="EMBL" id="EDO31062.1"/>
    </source>
</evidence>
<organism evidence="2 3">
    <name type="scientific">Nematostella vectensis</name>
    <name type="common">Starlet sea anemone</name>
    <dbReference type="NCBI Taxonomy" id="45351"/>
    <lineage>
        <taxon>Eukaryota</taxon>
        <taxon>Metazoa</taxon>
        <taxon>Cnidaria</taxon>
        <taxon>Anthozoa</taxon>
        <taxon>Hexacorallia</taxon>
        <taxon>Actiniaria</taxon>
        <taxon>Edwardsiidae</taxon>
        <taxon>Nematostella</taxon>
    </lineage>
</organism>
<dbReference type="InterPro" id="IPR051703">
    <property type="entry name" value="NF-kappa-B_Signaling_Reg"/>
</dbReference>
<dbReference type="SUPFAM" id="SSF52980">
    <property type="entry name" value="Restriction endonuclease-like"/>
    <property type="match status" value="1"/>
</dbReference>
<feature type="compositionally biased region" description="Basic residues" evidence="1">
    <location>
        <begin position="560"/>
        <end position="570"/>
    </location>
</feature>
<dbReference type="InterPro" id="IPR011604">
    <property type="entry name" value="PDDEXK-like_dom_sf"/>
</dbReference>
<feature type="compositionally biased region" description="Basic residues" evidence="1">
    <location>
        <begin position="504"/>
        <end position="516"/>
    </location>
</feature>
<name>A7SZ01_NEMVE</name>
<dbReference type="Gene3D" id="3.90.320.10">
    <property type="match status" value="1"/>
</dbReference>
<evidence type="ECO:0000256" key="1">
    <source>
        <dbReference type="SAM" id="MobiDB-lite"/>
    </source>
</evidence>
<dbReference type="PANTHER" id="PTHR46609">
    <property type="entry name" value="EXONUCLEASE, PHAGE-TYPE/RECB, C-TERMINAL DOMAIN-CONTAINING PROTEIN"/>
    <property type="match status" value="1"/>
</dbReference>
<accession>A7SZ01</accession>
<dbReference type="Pfam" id="PF03564">
    <property type="entry name" value="DUF1759"/>
    <property type="match status" value="1"/>
</dbReference>
<reference evidence="2 3" key="1">
    <citation type="journal article" date="2007" name="Science">
        <title>Sea anemone genome reveals ancestral eumetazoan gene repertoire and genomic organization.</title>
        <authorList>
            <person name="Putnam N.H."/>
            <person name="Srivastava M."/>
            <person name="Hellsten U."/>
            <person name="Dirks B."/>
            <person name="Chapman J."/>
            <person name="Salamov A."/>
            <person name="Terry A."/>
            <person name="Shapiro H."/>
            <person name="Lindquist E."/>
            <person name="Kapitonov V.V."/>
            <person name="Jurka J."/>
            <person name="Genikhovich G."/>
            <person name="Grigoriev I.V."/>
            <person name="Lucas S.M."/>
            <person name="Steele R.E."/>
            <person name="Finnerty J.R."/>
            <person name="Technau U."/>
            <person name="Martindale M.Q."/>
            <person name="Rokhsar D.S."/>
        </authorList>
    </citation>
    <scope>NUCLEOTIDE SEQUENCE [LARGE SCALE GENOMIC DNA]</scope>
    <source>
        <strain evidence="3">CH2 X CH6</strain>
    </source>
</reference>
<feature type="compositionally biased region" description="Low complexity" evidence="1">
    <location>
        <begin position="537"/>
        <end position="550"/>
    </location>
</feature>
<gene>
    <name evidence="2" type="ORF">NEMVEDRAFT_v1g219745</name>
</gene>
<dbReference type="InterPro" id="IPR005312">
    <property type="entry name" value="DUF1759"/>
</dbReference>
<dbReference type="PANTHER" id="PTHR46609:SF8">
    <property type="entry name" value="YQAJ VIRAL RECOMBINASE DOMAIN-CONTAINING PROTEIN"/>
    <property type="match status" value="1"/>
</dbReference>
<dbReference type="HOGENOM" id="CLU_478428_0_0_1"/>
<dbReference type="Proteomes" id="UP000001593">
    <property type="component" value="Unassembled WGS sequence"/>
</dbReference>
<feature type="region of interest" description="Disordered" evidence="1">
    <location>
        <begin position="504"/>
        <end position="570"/>
    </location>
</feature>
<sequence>MDQDQRSLATLWANKRKSIEGLLPELELELSTQRLPEAKATLDTLLTAWKAFEGLHVSYVHGINSRERLQLVQEHYTNMKRQINEIIAKFEQPKSLDEILECGMDSGMPDLREDAVSIANSRGSQGSRASSRKSALTKTLLAQLKLERAEIRIREELEYKANMELDKLAEEADIADLEWRIESGFNEETGHVSNIDSKLDKPAVADIAPGVNDPVTVMKIQMLNGIKPTQFTGNPADFPFFREQIRTHFEGGFLTDAQRPEYLPKFVTGEALDVVKHNRGCSFEDIMKTLEKRYGQTIHVTQAFIDELVSGPKIAYGDNVALLNYSDRLNAATKILSVLRPKKVIRTGFWVNSKFPFLGCSPDGLIDEDGLLEIKSLKIFKQHTIEEVVQGGSNALPKETLDRQCFTIDNGNEVERWAKQRRAALTSELLCLLGAERAQAYLQIGSKQKKIKRLKEKEISLRQECDEVASAAPIKTPSTQAYGGQLGSRQIKKKPRQIKKCHGRTKQTHGKRKRSNGKINQTRGRTKHLTAKKAIPRQNTTNSRQNTTNTAEHNYDLAHKGHGKLKKATA</sequence>
<dbReference type="GO" id="GO:0006281">
    <property type="term" value="P:DNA repair"/>
    <property type="evidence" value="ECO:0007669"/>
    <property type="project" value="UniProtKB-ARBA"/>
</dbReference>
<dbReference type="InParanoid" id="A7SZ01"/>
<evidence type="ECO:0000313" key="3">
    <source>
        <dbReference type="Proteomes" id="UP000001593"/>
    </source>
</evidence>
<dbReference type="EMBL" id="DS469941">
    <property type="protein sequence ID" value="EDO31062.1"/>
    <property type="molecule type" value="Genomic_DNA"/>
</dbReference>
<feature type="compositionally biased region" description="Basic residues" evidence="1">
    <location>
        <begin position="524"/>
        <end position="535"/>
    </location>
</feature>
<dbReference type="InterPro" id="IPR011335">
    <property type="entry name" value="Restrct_endonuc-II-like"/>
</dbReference>
<protein>
    <recommendedName>
        <fullName evidence="4">YqaJ viral recombinase domain-containing protein</fullName>
    </recommendedName>
</protein>
<keyword evidence="3" id="KW-1185">Reference proteome</keyword>
<dbReference type="AlphaFoldDB" id="A7SZ01"/>
<proteinExistence type="predicted"/>
<evidence type="ECO:0008006" key="4">
    <source>
        <dbReference type="Google" id="ProtNLM"/>
    </source>
</evidence>